<keyword evidence="2" id="KW-1185">Reference proteome</keyword>
<organism evidence="1 2">
    <name type="scientific">Dermacentor silvarum</name>
    <name type="common">Tick</name>
    <dbReference type="NCBI Taxonomy" id="543639"/>
    <lineage>
        <taxon>Eukaryota</taxon>
        <taxon>Metazoa</taxon>
        <taxon>Ecdysozoa</taxon>
        <taxon>Arthropoda</taxon>
        <taxon>Chelicerata</taxon>
        <taxon>Arachnida</taxon>
        <taxon>Acari</taxon>
        <taxon>Parasitiformes</taxon>
        <taxon>Ixodida</taxon>
        <taxon>Ixodoidea</taxon>
        <taxon>Ixodidae</taxon>
        <taxon>Rhipicephalinae</taxon>
        <taxon>Dermacentor</taxon>
    </lineage>
</organism>
<comment type="caution">
    <text evidence="1">The sequence shown here is derived from an EMBL/GenBank/DDBJ whole genome shotgun (WGS) entry which is preliminary data.</text>
</comment>
<dbReference type="Proteomes" id="UP000821865">
    <property type="component" value="Chromosome 1"/>
</dbReference>
<name>A0ACB8DWG4_DERSI</name>
<protein>
    <submittedName>
        <fullName evidence="1">Uncharacterized protein</fullName>
    </submittedName>
</protein>
<evidence type="ECO:0000313" key="1">
    <source>
        <dbReference type="EMBL" id="KAH7978693.1"/>
    </source>
</evidence>
<sequence length="575" mass="62659">MTRASRRRSSSDAHRTERYKKVGAVKQVSMATNEVAMPSACSSSGSVAAGETLASAVKLEGAKRDNAAPPRPPSSKSPERSSSPEQSCPICLGPLEDKSFAGSCFHTFCFSCLLKWSKVKAECPLCKQRFKSILHNVRSLEDYDQYFVHNNAFQASSTVRAAAAAEAMVASTSRSSPMLLTGQSRQRRHSVAQFSTGDTRSIFVRTSTPAPAPERQRLYELDLWVYLSDNWRSSRHFTPAYFRENPACAHRLIPWLNRELVALLGDNDSQITFATGLVLQLLRCYEVCSLQFALYVQYFFGTRTVHFLHELAAFIASPLDMVAYDRVAVYNYRAHVVARGTPAAVFLQTPESSLEDTSPVAPVTLGAHSDPSQPSPSGLHHNVTTNLVDLESDNSDCMIVSSVMPAVPTRSRTPIVIELSSSDEGDAERRTTAPAAVAAAVSTTPLQQPARRCKPMAGKKRLLQLWSSNSDTSTASDTDSDDGGVDRAAQRLRRRVAMRRKRSRVLPPRIAVAAPDIAASVAPSLPALPAAAAAVGDHTYTSLLGHHTCENSMRKDQTKKAVPATRGVNSSEDEY</sequence>
<reference evidence="1" key="1">
    <citation type="submission" date="2020-05" db="EMBL/GenBank/DDBJ databases">
        <title>Large-scale comparative analyses of tick genomes elucidate their genetic diversity and vector capacities.</title>
        <authorList>
            <person name="Jia N."/>
            <person name="Wang J."/>
            <person name="Shi W."/>
            <person name="Du L."/>
            <person name="Sun Y."/>
            <person name="Zhan W."/>
            <person name="Jiang J."/>
            <person name="Wang Q."/>
            <person name="Zhang B."/>
            <person name="Ji P."/>
            <person name="Sakyi L.B."/>
            <person name="Cui X."/>
            <person name="Yuan T."/>
            <person name="Jiang B."/>
            <person name="Yang W."/>
            <person name="Lam T.T.-Y."/>
            <person name="Chang Q."/>
            <person name="Ding S."/>
            <person name="Wang X."/>
            <person name="Zhu J."/>
            <person name="Ruan X."/>
            <person name="Zhao L."/>
            <person name="Wei J."/>
            <person name="Que T."/>
            <person name="Du C."/>
            <person name="Cheng J."/>
            <person name="Dai P."/>
            <person name="Han X."/>
            <person name="Huang E."/>
            <person name="Gao Y."/>
            <person name="Liu J."/>
            <person name="Shao H."/>
            <person name="Ye R."/>
            <person name="Li L."/>
            <person name="Wei W."/>
            <person name="Wang X."/>
            <person name="Wang C."/>
            <person name="Yang T."/>
            <person name="Huo Q."/>
            <person name="Li W."/>
            <person name="Guo W."/>
            <person name="Chen H."/>
            <person name="Zhou L."/>
            <person name="Ni X."/>
            <person name="Tian J."/>
            <person name="Zhou Y."/>
            <person name="Sheng Y."/>
            <person name="Liu T."/>
            <person name="Pan Y."/>
            <person name="Xia L."/>
            <person name="Li J."/>
            <person name="Zhao F."/>
            <person name="Cao W."/>
        </authorList>
    </citation>
    <scope>NUCLEOTIDE SEQUENCE</scope>
    <source>
        <strain evidence="1">Dsil-2018</strain>
    </source>
</reference>
<gene>
    <name evidence="1" type="ORF">HPB49_006374</name>
</gene>
<evidence type="ECO:0000313" key="2">
    <source>
        <dbReference type="Proteomes" id="UP000821865"/>
    </source>
</evidence>
<proteinExistence type="predicted"/>
<accession>A0ACB8DWG4</accession>
<dbReference type="EMBL" id="CM023470">
    <property type="protein sequence ID" value="KAH7978693.1"/>
    <property type="molecule type" value="Genomic_DNA"/>
</dbReference>